<evidence type="ECO:0000313" key="2">
    <source>
        <dbReference type="EMBL" id="KAF4963761.1"/>
    </source>
</evidence>
<proteinExistence type="predicted"/>
<dbReference type="Proteomes" id="UP000622797">
    <property type="component" value="Unassembled WGS sequence"/>
</dbReference>
<name>A0A8H4TTH5_9HYPO</name>
<gene>
    <name evidence="2" type="ORF">FSARC_8244</name>
</gene>
<feature type="signal peptide" evidence="1">
    <location>
        <begin position="1"/>
        <end position="20"/>
    </location>
</feature>
<reference evidence="2" key="1">
    <citation type="journal article" date="2020" name="BMC Genomics">
        <title>Correction to: Identification and distribution of gene clusters required for synthesis of sphingolipid metabolism inhibitors in diverse species of the filamentous fungus Fusarium.</title>
        <authorList>
            <person name="Kim H.S."/>
            <person name="Lohmar J.M."/>
            <person name="Busman M."/>
            <person name="Brown D.W."/>
            <person name="Naumann T.A."/>
            <person name="Divon H.H."/>
            <person name="Lysoe E."/>
            <person name="Uhlig S."/>
            <person name="Proctor R.H."/>
        </authorList>
    </citation>
    <scope>NUCLEOTIDE SEQUENCE</scope>
    <source>
        <strain evidence="2">NRRL 20472</strain>
    </source>
</reference>
<evidence type="ECO:0008006" key="4">
    <source>
        <dbReference type="Google" id="ProtNLM"/>
    </source>
</evidence>
<sequence>MKASAAYLLTALLSVTQARAECVEGTREEISPGYTVEHKCDIYRQGDISNGINSATDCAALARDAGVSVSTYHAPTKRCIVGREDGKDLPRAGTIYMQKVVEEVEDPFAVEEDVEDPFALDCEGEKADCLLREANLKVELATAQAQLIASEAESTTGKADSALIKDMLAANCPSQHSKYGIVAGKEYKFWCTRYHDPSSPKEKHPNVNTMEACVKLCTARSWCTYALHGAFQTNCQLYDRKVSHTTSPGHTDNMWNCAVKK</sequence>
<dbReference type="AlphaFoldDB" id="A0A8H4TTH5"/>
<organism evidence="2 3">
    <name type="scientific">Fusarium sarcochroum</name>
    <dbReference type="NCBI Taxonomy" id="1208366"/>
    <lineage>
        <taxon>Eukaryota</taxon>
        <taxon>Fungi</taxon>
        <taxon>Dikarya</taxon>
        <taxon>Ascomycota</taxon>
        <taxon>Pezizomycotina</taxon>
        <taxon>Sordariomycetes</taxon>
        <taxon>Hypocreomycetidae</taxon>
        <taxon>Hypocreales</taxon>
        <taxon>Nectriaceae</taxon>
        <taxon>Fusarium</taxon>
        <taxon>Fusarium lateritium species complex</taxon>
    </lineage>
</organism>
<protein>
    <recommendedName>
        <fullName evidence="4">Apple domain-containing protein</fullName>
    </recommendedName>
</protein>
<reference evidence="2" key="2">
    <citation type="submission" date="2020-05" db="EMBL/GenBank/DDBJ databases">
        <authorList>
            <person name="Kim H.-S."/>
            <person name="Proctor R.H."/>
            <person name="Brown D.W."/>
        </authorList>
    </citation>
    <scope>NUCLEOTIDE SEQUENCE</scope>
    <source>
        <strain evidence="2">NRRL 20472</strain>
    </source>
</reference>
<dbReference type="EMBL" id="JABEXW010000451">
    <property type="protein sequence ID" value="KAF4963761.1"/>
    <property type="molecule type" value="Genomic_DNA"/>
</dbReference>
<keyword evidence="3" id="KW-1185">Reference proteome</keyword>
<feature type="chain" id="PRO_5034385035" description="Apple domain-containing protein" evidence="1">
    <location>
        <begin position="21"/>
        <end position="261"/>
    </location>
</feature>
<evidence type="ECO:0000313" key="3">
    <source>
        <dbReference type="Proteomes" id="UP000622797"/>
    </source>
</evidence>
<dbReference type="OrthoDB" id="5403707at2759"/>
<accession>A0A8H4TTH5</accession>
<comment type="caution">
    <text evidence="2">The sequence shown here is derived from an EMBL/GenBank/DDBJ whole genome shotgun (WGS) entry which is preliminary data.</text>
</comment>
<evidence type="ECO:0000256" key="1">
    <source>
        <dbReference type="SAM" id="SignalP"/>
    </source>
</evidence>
<keyword evidence="1" id="KW-0732">Signal</keyword>